<sequence length="421" mass="45213">MGDNVVLARNTEDAPKCPMSSQTVAFSHYNNISAQLGIDPATGELVEGGVLEQAAQAFANLESVVESIDHVLNDVVRITVFVKDIRDMDDVDEVQKMFFPTYAPTRTVVAVDDLPFGALVQIEALITNGEGTIPNEPQAGDLLKYVNNTHAAPMNVMSSQTVAFSHYNNISAQLPINPGTGQIVEGGIKAQTAQCLKNIKAILNSVDVPFDDIVKITVFLRDLADLDAVNEVYTTFFPDSAIARAVAYMPARTVVEVADLPLHALVQIEAVVSHGDGTPPQAVEDRHGLILEANNTDAAPKCALSTQTVAFSHYNNISAQYGIDPATGKLVEGGVKAQAVQALKNIKAIIECVDHVMEDAVKVNIYVKDLADMDAVNEAYKEFFPEGTPARRVVGVKNLQGEALVMIDAIFGNFEGTPPVK</sequence>
<dbReference type="RefSeq" id="WP_123198085.1">
    <property type="nucleotide sequence ID" value="NZ_QICB01000003.1"/>
</dbReference>
<dbReference type="Gene3D" id="3.30.1330.40">
    <property type="entry name" value="RutC-like"/>
    <property type="match status" value="3"/>
</dbReference>
<dbReference type="GO" id="GO:0019239">
    <property type="term" value="F:deaminase activity"/>
    <property type="evidence" value="ECO:0007669"/>
    <property type="project" value="TreeGrafter"/>
</dbReference>
<comment type="caution">
    <text evidence="2">The sequence shown here is derived from an EMBL/GenBank/DDBJ whole genome shotgun (WGS) entry which is preliminary data.</text>
</comment>
<dbReference type="OrthoDB" id="8684161at2"/>
<dbReference type="PANTHER" id="PTHR11803">
    <property type="entry name" value="2-IMINOBUTANOATE/2-IMINOPROPANOATE DEAMINASE RIDA"/>
    <property type="match status" value="1"/>
</dbReference>
<dbReference type="InterPro" id="IPR006175">
    <property type="entry name" value="YjgF/YER057c/UK114"/>
</dbReference>
<dbReference type="SUPFAM" id="SSF55298">
    <property type="entry name" value="YjgF-like"/>
    <property type="match status" value="3"/>
</dbReference>
<dbReference type="EMBL" id="QICB01000003">
    <property type="protein sequence ID" value="RNL19761.1"/>
    <property type="molecule type" value="Genomic_DNA"/>
</dbReference>
<evidence type="ECO:0000256" key="1">
    <source>
        <dbReference type="ARBA" id="ARBA00010552"/>
    </source>
</evidence>
<evidence type="ECO:0000313" key="3">
    <source>
        <dbReference type="Proteomes" id="UP000267368"/>
    </source>
</evidence>
<dbReference type="Pfam" id="PF01042">
    <property type="entry name" value="Ribonuc_L-PSP"/>
    <property type="match status" value="3"/>
</dbReference>
<dbReference type="PANTHER" id="PTHR11803:SF58">
    <property type="entry name" value="PROTEIN HMF1-RELATED"/>
    <property type="match status" value="1"/>
</dbReference>
<keyword evidence="3" id="KW-1185">Reference proteome</keyword>
<proteinExistence type="inferred from homology"/>
<reference evidence="3" key="1">
    <citation type="submission" date="2018-05" db="EMBL/GenBank/DDBJ databases">
        <title>Genome Sequencing of selected type strains of the family Eggerthellaceae.</title>
        <authorList>
            <person name="Danylec N."/>
            <person name="Stoll D.A."/>
            <person name="Doetsch A."/>
            <person name="Huch M."/>
        </authorList>
    </citation>
    <scope>NUCLEOTIDE SEQUENCE [LARGE SCALE GENOMIC DNA]</scope>
    <source>
        <strain evidence="3">DSM 17537</strain>
    </source>
</reference>
<gene>
    <name evidence="2" type="ORF">DMP07_05100</name>
</gene>
<protein>
    <submittedName>
        <fullName evidence="2">Reactive intermediate/imine deaminase</fullName>
    </submittedName>
</protein>
<organism evidence="2 3">
    <name type="scientific">Slackia faecicanis</name>
    <dbReference type="NCBI Taxonomy" id="255723"/>
    <lineage>
        <taxon>Bacteria</taxon>
        <taxon>Bacillati</taxon>
        <taxon>Actinomycetota</taxon>
        <taxon>Coriobacteriia</taxon>
        <taxon>Eggerthellales</taxon>
        <taxon>Eggerthellaceae</taxon>
        <taxon>Slackia</taxon>
    </lineage>
</organism>
<name>A0A3N0AEM8_9ACTN</name>
<dbReference type="AlphaFoldDB" id="A0A3N0AEM8"/>
<evidence type="ECO:0000313" key="2">
    <source>
        <dbReference type="EMBL" id="RNL19761.1"/>
    </source>
</evidence>
<dbReference type="InterPro" id="IPR035959">
    <property type="entry name" value="RutC-like_sf"/>
</dbReference>
<dbReference type="CDD" id="cd00448">
    <property type="entry name" value="YjgF_YER057c_UK114_family"/>
    <property type="match status" value="3"/>
</dbReference>
<comment type="similarity">
    <text evidence="1">Belongs to the RutC family.</text>
</comment>
<accession>A0A3N0AEM8</accession>
<dbReference type="Proteomes" id="UP000267368">
    <property type="component" value="Unassembled WGS sequence"/>
</dbReference>
<dbReference type="GO" id="GO:0005829">
    <property type="term" value="C:cytosol"/>
    <property type="evidence" value="ECO:0007669"/>
    <property type="project" value="TreeGrafter"/>
</dbReference>